<protein>
    <recommendedName>
        <fullName evidence="4">Stationary phase survival protein SurE</fullName>
    </recommendedName>
</protein>
<evidence type="ECO:0000256" key="1">
    <source>
        <dbReference type="SAM" id="Phobius"/>
    </source>
</evidence>
<accession>A0ABR9T8L1</accession>
<keyword evidence="1" id="KW-0472">Membrane</keyword>
<proteinExistence type="predicted"/>
<dbReference type="Proteomes" id="UP000618319">
    <property type="component" value="Unassembled WGS sequence"/>
</dbReference>
<evidence type="ECO:0000313" key="2">
    <source>
        <dbReference type="EMBL" id="MBE8721429.1"/>
    </source>
</evidence>
<keyword evidence="1" id="KW-1133">Transmembrane helix</keyword>
<sequence length="86" mass="9458">MKNSLIQGVLIGFIAPLIAFLLTVYTDLENMLSPDKPIFLYVIAAGVNLIATRILFKEGFDAAGRGVVLVTFIGVLLLLFWAKFKI</sequence>
<evidence type="ECO:0000313" key="3">
    <source>
        <dbReference type="Proteomes" id="UP000618319"/>
    </source>
</evidence>
<feature type="transmembrane region" description="Helical" evidence="1">
    <location>
        <begin position="6"/>
        <end position="26"/>
    </location>
</feature>
<feature type="transmembrane region" description="Helical" evidence="1">
    <location>
        <begin position="38"/>
        <end position="56"/>
    </location>
</feature>
<organism evidence="2 3">
    <name type="scientific">Sphingobacterium pedocola</name>
    <dbReference type="NCBI Taxonomy" id="2082722"/>
    <lineage>
        <taxon>Bacteria</taxon>
        <taxon>Pseudomonadati</taxon>
        <taxon>Bacteroidota</taxon>
        <taxon>Sphingobacteriia</taxon>
        <taxon>Sphingobacteriales</taxon>
        <taxon>Sphingobacteriaceae</taxon>
        <taxon>Sphingobacterium</taxon>
    </lineage>
</organism>
<evidence type="ECO:0008006" key="4">
    <source>
        <dbReference type="Google" id="ProtNLM"/>
    </source>
</evidence>
<comment type="caution">
    <text evidence="2">The sequence shown here is derived from an EMBL/GenBank/DDBJ whole genome shotgun (WGS) entry which is preliminary data.</text>
</comment>
<gene>
    <name evidence="2" type="ORF">C4F40_11925</name>
</gene>
<dbReference type="RefSeq" id="WP_196939389.1">
    <property type="nucleotide sequence ID" value="NZ_MU158690.1"/>
</dbReference>
<dbReference type="EMBL" id="PSKQ01000021">
    <property type="protein sequence ID" value="MBE8721429.1"/>
    <property type="molecule type" value="Genomic_DNA"/>
</dbReference>
<keyword evidence="1" id="KW-0812">Transmembrane</keyword>
<name>A0ABR9T8L1_9SPHI</name>
<reference evidence="2 3" key="1">
    <citation type="submission" date="2018-02" db="EMBL/GenBank/DDBJ databases">
        <title>Sphingobacterium KA21.</title>
        <authorList>
            <person name="Vasarhelyi B.M."/>
            <person name="Deshmukh S."/>
            <person name="Balint B."/>
            <person name="Kukolya J."/>
        </authorList>
    </citation>
    <scope>NUCLEOTIDE SEQUENCE [LARGE SCALE GENOMIC DNA]</scope>
    <source>
        <strain evidence="2 3">Ka21</strain>
    </source>
</reference>
<feature type="transmembrane region" description="Helical" evidence="1">
    <location>
        <begin position="62"/>
        <end position="82"/>
    </location>
</feature>
<keyword evidence="3" id="KW-1185">Reference proteome</keyword>